<keyword evidence="3" id="KW-1185">Reference proteome</keyword>
<name>A0A3N6PLH2_NATCH</name>
<feature type="domain" description="Halobacterial output" evidence="1">
    <location>
        <begin position="14"/>
        <end position="86"/>
    </location>
</feature>
<gene>
    <name evidence="2" type="ORF">EA472_03035</name>
</gene>
<dbReference type="EMBL" id="REFZ01000002">
    <property type="protein sequence ID" value="RQH02290.1"/>
    <property type="molecule type" value="Genomic_DNA"/>
</dbReference>
<evidence type="ECO:0000313" key="2">
    <source>
        <dbReference type="EMBL" id="RQH02290.1"/>
    </source>
</evidence>
<dbReference type="Pfam" id="PF18545">
    <property type="entry name" value="HalOD1"/>
    <property type="match status" value="1"/>
</dbReference>
<protein>
    <recommendedName>
        <fullName evidence="1">Halobacterial output domain-containing protein</fullName>
    </recommendedName>
</protein>
<organism evidence="2 3">
    <name type="scientific">Natrarchaeobius chitinivorans</name>
    <dbReference type="NCBI Taxonomy" id="1679083"/>
    <lineage>
        <taxon>Archaea</taxon>
        <taxon>Methanobacteriati</taxon>
        <taxon>Methanobacteriota</taxon>
        <taxon>Stenosarchaea group</taxon>
        <taxon>Halobacteria</taxon>
        <taxon>Halobacteriales</taxon>
        <taxon>Natrialbaceae</taxon>
        <taxon>Natrarchaeobius</taxon>
    </lineage>
</organism>
<evidence type="ECO:0000259" key="1">
    <source>
        <dbReference type="Pfam" id="PF18545"/>
    </source>
</evidence>
<dbReference type="AlphaFoldDB" id="A0A3N6PLH2"/>
<dbReference type="InterPro" id="IPR040624">
    <property type="entry name" value="HalOD1"/>
</dbReference>
<accession>A0A3N6PLH2</accession>
<reference evidence="2 3" key="1">
    <citation type="submission" date="2018-10" db="EMBL/GenBank/DDBJ databases">
        <title>Natrarchaeobius chitinivorans gen. nov., sp. nov., and Natrarchaeobius haloalkaliphilus sp. nov., alkaliphilic, chitin-utilizing haloarchaea from hypersaline alkaline lakes.</title>
        <authorList>
            <person name="Sorokin D.Y."/>
            <person name="Elcheninov A.G."/>
            <person name="Kostrikina N.A."/>
            <person name="Bale N.J."/>
            <person name="Sinninghe Damste J.S."/>
            <person name="Khijniak T.V."/>
            <person name="Kublanov I.V."/>
            <person name="Toshchakov S.V."/>
        </authorList>
    </citation>
    <scope>NUCLEOTIDE SEQUENCE [LARGE SCALE GENOMIC DNA]</scope>
    <source>
        <strain evidence="2 3">AArcht7</strain>
    </source>
</reference>
<sequence>MIESEPYDDPPEPKTKPSLRVVERIAEAEGTDPAELKPPLGDVVDASALDRLFEPTGRDDAIRRGSVSFRYCGYDVTIRPDGRVTLE</sequence>
<evidence type="ECO:0000313" key="3">
    <source>
        <dbReference type="Proteomes" id="UP000281431"/>
    </source>
</evidence>
<comment type="caution">
    <text evidence="2">The sequence shown here is derived from an EMBL/GenBank/DDBJ whole genome shotgun (WGS) entry which is preliminary data.</text>
</comment>
<dbReference type="Proteomes" id="UP000281431">
    <property type="component" value="Unassembled WGS sequence"/>
</dbReference>
<dbReference type="OrthoDB" id="181456at2157"/>
<proteinExistence type="predicted"/>